<feature type="compositionally biased region" description="Gly residues" evidence="6">
    <location>
        <begin position="458"/>
        <end position="473"/>
    </location>
</feature>
<keyword evidence="10" id="KW-1185">Reference proteome</keyword>
<dbReference type="PANTHER" id="PTHR46481:SF10">
    <property type="entry name" value="ZINC FINGER BED DOMAIN-CONTAINING PROTEIN 39"/>
    <property type="match status" value="1"/>
</dbReference>
<evidence type="ECO:0000313" key="9">
    <source>
        <dbReference type="EMBL" id="KAF5367541.1"/>
    </source>
</evidence>
<dbReference type="Pfam" id="PF03732">
    <property type="entry name" value="Retrotrans_gag"/>
    <property type="match status" value="1"/>
</dbReference>
<reference evidence="9 10" key="1">
    <citation type="journal article" date="2020" name="ISME J.">
        <title>Uncovering the hidden diversity of litter-decomposition mechanisms in mushroom-forming fungi.</title>
        <authorList>
            <person name="Floudas D."/>
            <person name="Bentzer J."/>
            <person name="Ahren D."/>
            <person name="Johansson T."/>
            <person name="Persson P."/>
            <person name="Tunlid A."/>
        </authorList>
    </citation>
    <scope>NUCLEOTIDE SEQUENCE [LARGE SCALE GENOMIC DNA]</scope>
    <source>
        <strain evidence="9 10">CBS 291.85</strain>
    </source>
</reference>
<dbReference type="Proteomes" id="UP000559256">
    <property type="component" value="Unassembled WGS sequence"/>
</dbReference>
<dbReference type="EMBL" id="JAACJM010000019">
    <property type="protein sequence ID" value="KAF5367541.1"/>
    <property type="molecule type" value="Genomic_DNA"/>
</dbReference>
<dbReference type="InterPro" id="IPR052035">
    <property type="entry name" value="ZnF_BED_domain_contain"/>
</dbReference>
<keyword evidence="4" id="KW-0862">Zinc</keyword>
<dbReference type="Pfam" id="PF05699">
    <property type="entry name" value="Dimer_Tnp_hAT"/>
    <property type="match status" value="1"/>
</dbReference>
<organism evidence="9 10">
    <name type="scientific">Tetrapyrgos nigripes</name>
    <dbReference type="NCBI Taxonomy" id="182062"/>
    <lineage>
        <taxon>Eukaryota</taxon>
        <taxon>Fungi</taxon>
        <taxon>Dikarya</taxon>
        <taxon>Basidiomycota</taxon>
        <taxon>Agaricomycotina</taxon>
        <taxon>Agaricomycetes</taxon>
        <taxon>Agaricomycetidae</taxon>
        <taxon>Agaricales</taxon>
        <taxon>Marasmiineae</taxon>
        <taxon>Marasmiaceae</taxon>
        <taxon>Tetrapyrgos</taxon>
    </lineage>
</organism>
<feature type="compositionally biased region" description="Low complexity" evidence="6">
    <location>
        <begin position="142"/>
        <end position="155"/>
    </location>
</feature>
<gene>
    <name evidence="9" type="ORF">D9758_003818</name>
</gene>
<evidence type="ECO:0000259" key="8">
    <source>
        <dbReference type="Pfam" id="PF05699"/>
    </source>
</evidence>
<evidence type="ECO:0000256" key="2">
    <source>
        <dbReference type="ARBA" id="ARBA00022723"/>
    </source>
</evidence>
<feature type="region of interest" description="Disordered" evidence="6">
    <location>
        <begin position="21"/>
        <end position="115"/>
    </location>
</feature>
<evidence type="ECO:0000259" key="7">
    <source>
        <dbReference type="Pfam" id="PF03732"/>
    </source>
</evidence>
<comment type="subcellular location">
    <subcellularLocation>
        <location evidence="1">Nucleus</location>
    </subcellularLocation>
</comment>
<evidence type="ECO:0000313" key="10">
    <source>
        <dbReference type="Proteomes" id="UP000559256"/>
    </source>
</evidence>
<feature type="domain" description="Retrotransposon gag" evidence="7">
    <location>
        <begin position="349"/>
        <end position="414"/>
    </location>
</feature>
<evidence type="ECO:0000256" key="5">
    <source>
        <dbReference type="ARBA" id="ARBA00023242"/>
    </source>
</evidence>
<keyword evidence="3" id="KW-0863">Zinc-finger</keyword>
<evidence type="ECO:0000256" key="4">
    <source>
        <dbReference type="ARBA" id="ARBA00022833"/>
    </source>
</evidence>
<keyword evidence="5" id="KW-0539">Nucleus</keyword>
<evidence type="ECO:0000256" key="6">
    <source>
        <dbReference type="SAM" id="MobiDB-lite"/>
    </source>
</evidence>
<evidence type="ECO:0000256" key="1">
    <source>
        <dbReference type="ARBA" id="ARBA00004123"/>
    </source>
</evidence>
<feature type="region of interest" description="Disordered" evidence="6">
    <location>
        <begin position="455"/>
        <end position="474"/>
    </location>
</feature>
<dbReference type="InterPro" id="IPR012337">
    <property type="entry name" value="RNaseH-like_sf"/>
</dbReference>
<feature type="domain" description="HAT C-terminal dimerisation" evidence="8">
    <location>
        <begin position="175"/>
        <end position="253"/>
    </location>
</feature>
<protein>
    <recommendedName>
        <fullName evidence="11">HAT C-terminal dimerisation domain-containing protein</fullName>
    </recommendedName>
</protein>
<evidence type="ECO:0008006" key="11">
    <source>
        <dbReference type="Google" id="ProtNLM"/>
    </source>
</evidence>
<dbReference type="GO" id="GO:0005634">
    <property type="term" value="C:nucleus"/>
    <property type="evidence" value="ECO:0007669"/>
    <property type="project" value="UniProtKB-SubCell"/>
</dbReference>
<dbReference type="GO" id="GO:0046983">
    <property type="term" value="F:protein dimerization activity"/>
    <property type="evidence" value="ECO:0007669"/>
    <property type="project" value="InterPro"/>
</dbReference>
<dbReference type="SUPFAM" id="SSF53098">
    <property type="entry name" value="Ribonuclease H-like"/>
    <property type="match status" value="1"/>
</dbReference>
<feature type="compositionally biased region" description="Polar residues" evidence="6">
    <location>
        <begin position="25"/>
        <end position="39"/>
    </location>
</feature>
<comment type="caution">
    <text evidence="9">The sequence shown here is derived from an EMBL/GenBank/DDBJ whole genome shotgun (WGS) entry which is preliminary data.</text>
</comment>
<sequence>MTGHGDGAKAVATTAVKAATKRLKNTLSKPNTKSKNTQDSDIESNVPRASTTISKKSSSSKPLVMDVDEDSDEPQPAPPKKSSGSKATVIDVDEDSDDDSTSSSGTSPMQEQSDEIELALREVYERDYKGRRVEGEMEVDEPSSPVLSKSKPVKPNRFDELPALQPPQVDKLGDELDRYLSMDIEATKDVLGWWYEKRKNFPTLYRMALDYLTIPATSTDVERVFSRGCFLLPYIRNRLSADSTRALICLGQWSLMGLIHDEDVLAVAKLPEVEDPEQEAEDIEMPDGYDDILGKLRPFLIQNRPYAYSTNAAKISFTLSYLSGTTLEFFELDILNLDPKDPAPWTLDFTIFIKELKDNFRVYDEVGDAEDRLENLHMKDSDRATKYCVSFQQLASQVAWDEHSLQHFFKKGLAPRIKDALSLVSEEERLFCFKAQVLHIDSCYWCRQAKKKRETRTGGKGNSDGKGSGGNDGSGKSLGSLSFQALDPVCRHLSLTQVPWFPHHFWLQSHPLAPRNLPGQTNPYIPICNIYASVHLSDRIQFFSELLFLLFRTSFPSIPNTFRSFISDFISELHY</sequence>
<keyword evidence="2" id="KW-0479">Metal-binding</keyword>
<dbReference type="PANTHER" id="PTHR46481">
    <property type="entry name" value="ZINC FINGER BED DOMAIN-CONTAINING PROTEIN 4"/>
    <property type="match status" value="1"/>
</dbReference>
<proteinExistence type="predicted"/>
<feature type="compositionally biased region" description="Acidic residues" evidence="6">
    <location>
        <begin position="91"/>
        <end position="100"/>
    </location>
</feature>
<feature type="region of interest" description="Disordered" evidence="6">
    <location>
        <begin position="133"/>
        <end position="165"/>
    </location>
</feature>
<dbReference type="OrthoDB" id="5552562at2759"/>
<dbReference type="AlphaFoldDB" id="A0A8H5GML6"/>
<name>A0A8H5GML6_9AGAR</name>
<dbReference type="InterPro" id="IPR008906">
    <property type="entry name" value="HATC_C_dom"/>
</dbReference>
<evidence type="ECO:0000256" key="3">
    <source>
        <dbReference type="ARBA" id="ARBA00022771"/>
    </source>
</evidence>
<dbReference type="GO" id="GO:0008270">
    <property type="term" value="F:zinc ion binding"/>
    <property type="evidence" value="ECO:0007669"/>
    <property type="project" value="UniProtKB-KW"/>
</dbReference>
<accession>A0A8H5GML6</accession>
<dbReference type="InterPro" id="IPR005162">
    <property type="entry name" value="Retrotrans_gag_dom"/>
</dbReference>